<evidence type="ECO:0000313" key="2">
    <source>
        <dbReference type="EMBL" id="EHY31586.1"/>
    </source>
</evidence>
<feature type="region of interest" description="Disordered" evidence="1">
    <location>
        <begin position="59"/>
        <end position="86"/>
    </location>
</feature>
<dbReference type="AlphaFoldDB" id="H3KE59"/>
<organism evidence="2 3">
    <name type="scientific">Sutterella parvirubra YIT 11816</name>
    <dbReference type="NCBI Taxonomy" id="762967"/>
    <lineage>
        <taxon>Bacteria</taxon>
        <taxon>Pseudomonadati</taxon>
        <taxon>Pseudomonadota</taxon>
        <taxon>Betaproteobacteria</taxon>
        <taxon>Burkholderiales</taxon>
        <taxon>Sutterellaceae</taxon>
        <taxon>Sutterella</taxon>
    </lineage>
</organism>
<sequence length="86" mass="10153">MKGRGPAQEFPYSIRSTPVFYTSHRTWTKVFIRARRPARRPTRRCRFRTAFVLQPVRTHSLDEHQGGSVNHPSLKERLRPLVDQPQ</sequence>
<protein>
    <submittedName>
        <fullName evidence="2">Uncharacterized protein</fullName>
    </submittedName>
</protein>
<dbReference type="STRING" id="762967.HMPREF9440_01023"/>
<accession>H3KE59</accession>
<dbReference type="HOGENOM" id="CLU_2496743_0_0_4"/>
<comment type="caution">
    <text evidence="2">The sequence shown here is derived from an EMBL/GenBank/DDBJ whole genome shotgun (WGS) entry which is preliminary data.</text>
</comment>
<name>H3KE59_9BURK</name>
<reference evidence="2 3" key="1">
    <citation type="submission" date="2011-11" db="EMBL/GenBank/DDBJ databases">
        <authorList>
            <person name="Weinstock G."/>
            <person name="Sodergren E."/>
            <person name="Clifton S."/>
            <person name="Fulton L."/>
            <person name="Fulton B."/>
            <person name="Courtney L."/>
            <person name="Fronick C."/>
            <person name="Harrison M."/>
            <person name="Strong C."/>
            <person name="Farmer C."/>
            <person name="Delahaunty K."/>
            <person name="Markovic C."/>
            <person name="Hall O."/>
            <person name="Minx P."/>
            <person name="Tomlinson C."/>
            <person name="Mitreva M."/>
            <person name="Hou S."/>
            <person name="Chen J."/>
            <person name="Wollam A."/>
            <person name="Pepin K.H."/>
            <person name="Johnson M."/>
            <person name="Bhonagiri V."/>
            <person name="Zhang X."/>
            <person name="Suruliraj S."/>
            <person name="Warren W."/>
            <person name="Chinwalla A."/>
            <person name="Mardis E.R."/>
            <person name="Wilson R.K."/>
        </authorList>
    </citation>
    <scope>NUCLEOTIDE SEQUENCE [LARGE SCALE GENOMIC DNA]</scope>
    <source>
        <strain evidence="2 3">YIT 11816</strain>
    </source>
</reference>
<dbReference type="Proteomes" id="UP000004956">
    <property type="component" value="Unassembled WGS sequence"/>
</dbReference>
<gene>
    <name evidence="2" type="ORF">HMPREF9440_01023</name>
</gene>
<keyword evidence="3" id="KW-1185">Reference proteome</keyword>
<proteinExistence type="predicted"/>
<evidence type="ECO:0000256" key="1">
    <source>
        <dbReference type="SAM" id="MobiDB-lite"/>
    </source>
</evidence>
<dbReference type="EMBL" id="AFBQ01000139">
    <property type="protein sequence ID" value="EHY31586.1"/>
    <property type="molecule type" value="Genomic_DNA"/>
</dbReference>
<evidence type="ECO:0000313" key="3">
    <source>
        <dbReference type="Proteomes" id="UP000004956"/>
    </source>
</evidence>